<gene>
    <name evidence="1" type="ORF">L211DRAFT_851580</name>
</gene>
<dbReference type="AlphaFoldDB" id="A0A3N4LE86"/>
<reference evidence="1 2" key="1">
    <citation type="journal article" date="2018" name="Nat. Ecol. Evol.">
        <title>Pezizomycetes genomes reveal the molecular basis of ectomycorrhizal truffle lifestyle.</title>
        <authorList>
            <person name="Murat C."/>
            <person name="Payen T."/>
            <person name="Noel B."/>
            <person name="Kuo A."/>
            <person name="Morin E."/>
            <person name="Chen J."/>
            <person name="Kohler A."/>
            <person name="Krizsan K."/>
            <person name="Balestrini R."/>
            <person name="Da Silva C."/>
            <person name="Montanini B."/>
            <person name="Hainaut M."/>
            <person name="Levati E."/>
            <person name="Barry K.W."/>
            <person name="Belfiori B."/>
            <person name="Cichocki N."/>
            <person name="Clum A."/>
            <person name="Dockter R.B."/>
            <person name="Fauchery L."/>
            <person name="Guy J."/>
            <person name="Iotti M."/>
            <person name="Le Tacon F."/>
            <person name="Lindquist E.A."/>
            <person name="Lipzen A."/>
            <person name="Malagnac F."/>
            <person name="Mello A."/>
            <person name="Molinier V."/>
            <person name="Miyauchi S."/>
            <person name="Poulain J."/>
            <person name="Riccioni C."/>
            <person name="Rubini A."/>
            <person name="Sitrit Y."/>
            <person name="Splivallo R."/>
            <person name="Traeger S."/>
            <person name="Wang M."/>
            <person name="Zifcakova L."/>
            <person name="Wipf D."/>
            <person name="Zambonelli A."/>
            <person name="Paolocci F."/>
            <person name="Nowrousian M."/>
            <person name="Ottonello S."/>
            <person name="Baldrian P."/>
            <person name="Spatafora J.W."/>
            <person name="Henrissat B."/>
            <person name="Nagy L.G."/>
            <person name="Aury J.M."/>
            <person name="Wincker P."/>
            <person name="Grigoriev I.V."/>
            <person name="Bonfante P."/>
            <person name="Martin F.M."/>
        </authorList>
    </citation>
    <scope>NUCLEOTIDE SEQUENCE [LARGE SCALE GENOMIC DNA]</scope>
    <source>
        <strain evidence="1 2">ATCC MYA-4762</strain>
    </source>
</reference>
<dbReference type="EMBL" id="ML121561">
    <property type="protein sequence ID" value="RPB21207.1"/>
    <property type="molecule type" value="Genomic_DNA"/>
</dbReference>
<dbReference type="InParanoid" id="A0A3N4LE86"/>
<evidence type="ECO:0000313" key="2">
    <source>
        <dbReference type="Proteomes" id="UP000267821"/>
    </source>
</evidence>
<name>A0A3N4LE86_9PEZI</name>
<evidence type="ECO:0000313" key="1">
    <source>
        <dbReference type="EMBL" id="RPB21207.1"/>
    </source>
</evidence>
<dbReference type="Proteomes" id="UP000267821">
    <property type="component" value="Unassembled WGS sequence"/>
</dbReference>
<accession>A0A3N4LE86</accession>
<organism evidence="1 2">
    <name type="scientific">Terfezia boudieri ATCC MYA-4762</name>
    <dbReference type="NCBI Taxonomy" id="1051890"/>
    <lineage>
        <taxon>Eukaryota</taxon>
        <taxon>Fungi</taxon>
        <taxon>Dikarya</taxon>
        <taxon>Ascomycota</taxon>
        <taxon>Pezizomycotina</taxon>
        <taxon>Pezizomycetes</taxon>
        <taxon>Pezizales</taxon>
        <taxon>Pezizaceae</taxon>
        <taxon>Terfezia</taxon>
    </lineage>
</organism>
<keyword evidence="2" id="KW-1185">Reference proteome</keyword>
<sequence length="178" mass="20077">MALEQPSSVWSSQLYDYNLVSGRTAASRERISNFLQLETSTTRYGQVMHKMELKICCELCFCKRLLHIHKPVSEKRAQILGPTALCKELEWNTSLDVPKERALAVRYIMLEDLPEYYSMCACDSYNSGCERSPHMVKVEDVPANSELVGMVVLPGTSRGGHNSWNNIIPLYVEIGTSA</sequence>
<protein>
    <submittedName>
        <fullName evidence="1">Uncharacterized protein</fullName>
    </submittedName>
</protein>
<proteinExistence type="predicted"/>